<feature type="chain" id="PRO_5014921604" evidence="1">
    <location>
        <begin position="16"/>
        <end position="142"/>
    </location>
</feature>
<dbReference type="EMBL" id="GGFL01008852">
    <property type="protein sequence ID" value="MBW73030.1"/>
    <property type="molecule type" value="Transcribed_RNA"/>
</dbReference>
<sequence>MIGIFLFFFAAAAAAVERRLRVKIMFFSAVSNPMMIPMMVVKTHKHSAVSTHFRCCWCVINRGHRQRLPSVCCNVDDDGPQLFCVRACHTGKTSFPPENAFAFSRTAARAGVLRDRMDVRAVCTYECVCVCVRCRCIHSECV</sequence>
<reference evidence="2" key="1">
    <citation type="submission" date="2018-01" db="EMBL/GenBank/DDBJ databases">
        <title>An insight into the sialome of Amazonian anophelines.</title>
        <authorList>
            <person name="Ribeiro J.M."/>
            <person name="Scarpassa V."/>
            <person name="Calvo E."/>
        </authorList>
    </citation>
    <scope>NUCLEOTIDE SEQUENCE</scope>
</reference>
<protein>
    <submittedName>
        <fullName evidence="2">Putative secreted protein</fullName>
    </submittedName>
</protein>
<accession>A0A2M4D624</accession>
<keyword evidence="1" id="KW-0732">Signal</keyword>
<dbReference type="AlphaFoldDB" id="A0A2M4D624"/>
<name>A0A2M4D624_ANODA</name>
<evidence type="ECO:0000256" key="1">
    <source>
        <dbReference type="SAM" id="SignalP"/>
    </source>
</evidence>
<organism evidence="2">
    <name type="scientific">Anopheles darlingi</name>
    <name type="common">Mosquito</name>
    <dbReference type="NCBI Taxonomy" id="43151"/>
    <lineage>
        <taxon>Eukaryota</taxon>
        <taxon>Metazoa</taxon>
        <taxon>Ecdysozoa</taxon>
        <taxon>Arthropoda</taxon>
        <taxon>Hexapoda</taxon>
        <taxon>Insecta</taxon>
        <taxon>Pterygota</taxon>
        <taxon>Neoptera</taxon>
        <taxon>Endopterygota</taxon>
        <taxon>Diptera</taxon>
        <taxon>Nematocera</taxon>
        <taxon>Culicoidea</taxon>
        <taxon>Culicidae</taxon>
        <taxon>Anophelinae</taxon>
        <taxon>Anopheles</taxon>
    </lineage>
</organism>
<evidence type="ECO:0000313" key="2">
    <source>
        <dbReference type="EMBL" id="MBW73030.1"/>
    </source>
</evidence>
<feature type="signal peptide" evidence="1">
    <location>
        <begin position="1"/>
        <end position="15"/>
    </location>
</feature>
<proteinExistence type="predicted"/>